<gene>
    <name evidence="8" type="ORF">EOD42_06655</name>
</gene>
<dbReference type="InterPro" id="IPR011701">
    <property type="entry name" value="MFS"/>
</dbReference>
<dbReference type="GO" id="GO:0022857">
    <property type="term" value="F:transmembrane transporter activity"/>
    <property type="evidence" value="ECO:0007669"/>
    <property type="project" value="InterPro"/>
</dbReference>
<organism evidence="8 9">
    <name type="scientific">Rhodovarius crocodyli</name>
    <dbReference type="NCBI Taxonomy" id="1979269"/>
    <lineage>
        <taxon>Bacteria</taxon>
        <taxon>Pseudomonadati</taxon>
        <taxon>Pseudomonadota</taxon>
        <taxon>Alphaproteobacteria</taxon>
        <taxon>Acetobacterales</taxon>
        <taxon>Roseomonadaceae</taxon>
        <taxon>Rhodovarius</taxon>
    </lineage>
</organism>
<feature type="transmembrane region" description="Helical" evidence="6">
    <location>
        <begin position="54"/>
        <end position="77"/>
    </location>
</feature>
<name>A0A437MIM6_9PROT</name>
<evidence type="ECO:0000313" key="8">
    <source>
        <dbReference type="EMBL" id="RVT97500.1"/>
    </source>
</evidence>
<keyword evidence="9" id="KW-1185">Reference proteome</keyword>
<sequence length="411" mass="41335">MPSPESDAVTIPSGGSARRVALLGAIAFVSAMGATIVFSIGAFAARGLGVPLEWAALTSSVFSASAGVGGLIGALFLARVSRRVSLVGSLIGLGLFTILCGLAPNFSLLLAARVLSGLCAGPLMAAVLTIIVDAVPEERRNRAVSAVTGSYGLALVLGMPLALLLSANLGGWRAPFLALGLGCLALAPPAWRMLAPAPGAQAAALPRVTAAGLLRLLARRESLTGLALISGASFATLLISPNLSAYALHNAGVGETGLRLVFLIGGTLALVTTRLTGWAMDRIGPLPASVAMALALSIVVGSAFLAPLPAVLAVPVLGMVLSVQLARSTVAQASATRVASPAERITFQCLVAAVTSLAQSAGAGFSALVLQEQAGGALWGMEWLALLSIAVAWTAPLLVMALGRLLPLRPA</sequence>
<accession>A0A437MIM6</accession>
<evidence type="ECO:0000256" key="1">
    <source>
        <dbReference type="ARBA" id="ARBA00004651"/>
    </source>
</evidence>
<evidence type="ECO:0000313" key="9">
    <source>
        <dbReference type="Proteomes" id="UP000282957"/>
    </source>
</evidence>
<dbReference type="InterPro" id="IPR036259">
    <property type="entry name" value="MFS_trans_sf"/>
</dbReference>
<feature type="transmembrane region" description="Helical" evidence="6">
    <location>
        <begin position="260"/>
        <end position="279"/>
    </location>
</feature>
<feature type="transmembrane region" description="Helical" evidence="6">
    <location>
        <begin position="383"/>
        <end position="406"/>
    </location>
</feature>
<dbReference type="PANTHER" id="PTHR43124:SF10">
    <property type="entry name" value="PURINE EFFLUX PUMP PBUE"/>
    <property type="match status" value="1"/>
</dbReference>
<dbReference type="EMBL" id="SACL01000002">
    <property type="protein sequence ID" value="RVT97500.1"/>
    <property type="molecule type" value="Genomic_DNA"/>
</dbReference>
<feature type="transmembrane region" description="Helical" evidence="6">
    <location>
        <begin position="84"/>
        <end position="104"/>
    </location>
</feature>
<feature type="transmembrane region" description="Helical" evidence="6">
    <location>
        <begin position="223"/>
        <end position="240"/>
    </location>
</feature>
<keyword evidence="3 6" id="KW-0812">Transmembrane</keyword>
<feature type="transmembrane region" description="Helical" evidence="6">
    <location>
        <begin position="110"/>
        <end position="132"/>
    </location>
</feature>
<protein>
    <submittedName>
        <fullName evidence="8">MFS transporter</fullName>
    </submittedName>
</protein>
<dbReference type="Proteomes" id="UP000282957">
    <property type="component" value="Unassembled WGS sequence"/>
</dbReference>
<reference evidence="8 9" key="1">
    <citation type="submission" date="2019-01" db="EMBL/GenBank/DDBJ databases">
        <authorList>
            <person name="Chen W.-M."/>
        </authorList>
    </citation>
    <scope>NUCLEOTIDE SEQUENCE [LARGE SCALE GENOMIC DNA]</scope>
    <source>
        <strain evidence="8 9">CCP-6</strain>
    </source>
</reference>
<evidence type="ECO:0000256" key="2">
    <source>
        <dbReference type="ARBA" id="ARBA00022475"/>
    </source>
</evidence>
<dbReference type="PANTHER" id="PTHR43124">
    <property type="entry name" value="PURINE EFFLUX PUMP PBUE"/>
    <property type="match status" value="1"/>
</dbReference>
<dbReference type="PROSITE" id="PS50850">
    <property type="entry name" value="MFS"/>
    <property type="match status" value="1"/>
</dbReference>
<keyword evidence="2" id="KW-1003">Cell membrane</keyword>
<feature type="transmembrane region" description="Helical" evidence="6">
    <location>
        <begin position="20"/>
        <end position="42"/>
    </location>
</feature>
<feature type="domain" description="Major facilitator superfamily (MFS) profile" evidence="7">
    <location>
        <begin position="19"/>
        <end position="411"/>
    </location>
</feature>
<dbReference type="Gene3D" id="1.20.1250.20">
    <property type="entry name" value="MFS general substrate transporter like domains"/>
    <property type="match status" value="1"/>
</dbReference>
<feature type="transmembrane region" description="Helical" evidence="6">
    <location>
        <begin position="350"/>
        <end position="371"/>
    </location>
</feature>
<dbReference type="InterPro" id="IPR020846">
    <property type="entry name" value="MFS_dom"/>
</dbReference>
<feature type="transmembrane region" description="Helical" evidence="6">
    <location>
        <begin position="286"/>
        <end position="306"/>
    </location>
</feature>
<comment type="caution">
    <text evidence="8">The sequence shown here is derived from an EMBL/GenBank/DDBJ whole genome shotgun (WGS) entry which is preliminary data.</text>
</comment>
<dbReference type="AlphaFoldDB" id="A0A437MIM6"/>
<evidence type="ECO:0000256" key="3">
    <source>
        <dbReference type="ARBA" id="ARBA00022692"/>
    </source>
</evidence>
<keyword evidence="4 6" id="KW-1133">Transmembrane helix</keyword>
<evidence type="ECO:0000259" key="7">
    <source>
        <dbReference type="PROSITE" id="PS50850"/>
    </source>
</evidence>
<feature type="transmembrane region" description="Helical" evidence="6">
    <location>
        <begin position="144"/>
        <end position="166"/>
    </location>
</feature>
<keyword evidence="5 6" id="KW-0472">Membrane</keyword>
<dbReference type="SUPFAM" id="SSF103473">
    <property type="entry name" value="MFS general substrate transporter"/>
    <property type="match status" value="1"/>
</dbReference>
<dbReference type="GO" id="GO:0005886">
    <property type="term" value="C:plasma membrane"/>
    <property type="evidence" value="ECO:0007669"/>
    <property type="project" value="UniProtKB-SubCell"/>
</dbReference>
<evidence type="ECO:0000256" key="4">
    <source>
        <dbReference type="ARBA" id="ARBA00022989"/>
    </source>
</evidence>
<evidence type="ECO:0000256" key="6">
    <source>
        <dbReference type="SAM" id="Phobius"/>
    </source>
</evidence>
<dbReference type="RefSeq" id="WP_127786729.1">
    <property type="nucleotide sequence ID" value="NZ_SACL01000002.1"/>
</dbReference>
<proteinExistence type="predicted"/>
<dbReference type="Pfam" id="PF07690">
    <property type="entry name" value="MFS_1"/>
    <property type="match status" value="1"/>
</dbReference>
<evidence type="ECO:0000256" key="5">
    <source>
        <dbReference type="ARBA" id="ARBA00023136"/>
    </source>
</evidence>
<dbReference type="OrthoDB" id="9812221at2"/>
<comment type="subcellular location">
    <subcellularLocation>
        <location evidence="1">Cell membrane</location>
        <topology evidence="1">Multi-pass membrane protein</topology>
    </subcellularLocation>
</comment>
<dbReference type="InterPro" id="IPR050189">
    <property type="entry name" value="MFS_Efflux_Transporters"/>
</dbReference>